<dbReference type="GO" id="GO:0016149">
    <property type="term" value="F:translation release factor activity, codon specific"/>
    <property type="evidence" value="ECO:0007669"/>
    <property type="project" value="UniProtKB-UniRule"/>
</dbReference>
<dbReference type="Pfam" id="PF03462">
    <property type="entry name" value="PCRF"/>
    <property type="match status" value="1"/>
</dbReference>
<evidence type="ECO:0000256" key="6">
    <source>
        <dbReference type="HAMAP-Rule" id="MF_00094"/>
    </source>
</evidence>
<keyword evidence="4 6" id="KW-0963">Cytoplasm</keyword>
<dbReference type="AlphaFoldDB" id="A0A6J4IWC3"/>
<organism evidence="10">
    <name type="scientific">uncultured Acidimicrobiales bacterium</name>
    <dbReference type="NCBI Taxonomy" id="310071"/>
    <lineage>
        <taxon>Bacteria</taxon>
        <taxon>Bacillati</taxon>
        <taxon>Actinomycetota</taxon>
        <taxon>Acidimicrobiia</taxon>
        <taxon>Acidimicrobiales</taxon>
        <taxon>environmental samples</taxon>
    </lineage>
</organism>
<dbReference type="Gene3D" id="3.30.70.1660">
    <property type="match status" value="1"/>
</dbReference>
<dbReference type="PROSITE" id="PS00745">
    <property type="entry name" value="RF_PROK_I"/>
    <property type="match status" value="1"/>
</dbReference>
<dbReference type="InterPro" id="IPR045853">
    <property type="entry name" value="Pep_chain_release_fac_I_sf"/>
</dbReference>
<dbReference type="Gene3D" id="3.30.160.20">
    <property type="match status" value="1"/>
</dbReference>
<comment type="subcellular location">
    <subcellularLocation>
        <location evidence="6">Cytoplasm</location>
    </subcellularLocation>
</comment>
<feature type="domain" description="Prokaryotic-type class I peptide chain release factors" evidence="9">
    <location>
        <begin position="243"/>
        <end position="259"/>
    </location>
</feature>
<proteinExistence type="inferred from homology"/>
<accession>A0A6J4IWC3</accession>
<evidence type="ECO:0000256" key="8">
    <source>
        <dbReference type="SAM" id="Coils"/>
    </source>
</evidence>
<dbReference type="InterPro" id="IPR000352">
    <property type="entry name" value="Pep_chain_release_fac_I"/>
</dbReference>
<dbReference type="EMBL" id="CADCSZ010000168">
    <property type="protein sequence ID" value="CAA9260509.1"/>
    <property type="molecule type" value="Genomic_DNA"/>
</dbReference>
<sequence length="368" mass="41813">MRNFADDLASLGLRLKEAEDYLGLESLRARLADLEQQVGAPDLWEDQDRGRRVSGQYSEVKGDVDALESLRARLDDVEVLHEMAREVDDETQEAEIGAEIASLSGALDELELRTLFTGEHDQHDAVLSISAKDGGTDAQDWAEMLERMYLRWAERRGFTVEPVDRSEGTEAGILSTELIVRGRYAYGLLTSEKGVHRLVRNSPFDSQHRRQTSFALVQVVPFLEDALKVVDIDDKDIRLDTYRSSGAGGQHVNKTSSAIRITHFPSGIVVQCQDERSQLQNKERAFQLLAVKLLELREEERRQELARLNGEVTKTQAWGSQIRNYVTSQYNLVKDDRTKHETSNVQAVFDGDLDDFMEAYLRWRRASN</sequence>
<dbReference type="FunFam" id="3.30.160.20:FF:000004">
    <property type="entry name" value="Peptide chain release factor 1"/>
    <property type="match status" value="1"/>
</dbReference>
<dbReference type="InterPro" id="IPR004374">
    <property type="entry name" value="PrfB"/>
</dbReference>
<keyword evidence="5 6" id="KW-0648">Protein biosynthesis</keyword>
<dbReference type="SMART" id="SM00937">
    <property type="entry name" value="PCRF"/>
    <property type="match status" value="1"/>
</dbReference>
<comment type="PTM">
    <text evidence="6">Methylated by PrmC. Methylation increases the termination efficiency of RF2.</text>
</comment>
<dbReference type="Pfam" id="PF00472">
    <property type="entry name" value="RF-1"/>
    <property type="match status" value="1"/>
</dbReference>
<dbReference type="InterPro" id="IPR005139">
    <property type="entry name" value="PCRF"/>
</dbReference>
<protein>
    <recommendedName>
        <fullName evidence="6 7">Peptide chain release factor 2</fullName>
        <shortName evidence="6">RF-2</shortName>
    </recommendedName>
</protein>
<reference evidence="10" key="1">
    <citation type="submission" date="2020-02" db="EMBL/GenBank/DDBJ databases">
        <authorList>
            <person name="Meier V. D."/>
        </authorList>
    </citation>
    <scope>NUCLEOTIDE SEQUENCE</scope>
    <source>
        <strain evidence="10">AVDCRST_MAG76</strain>
    </source>
</reference>
<keyword evidence="8" id="KW-0175">Coiled coil</keyword>
<evidence type="ECO:0000256" key="4">
    <source>
        <dbReference type="ARBA" id="ARBA00022490"/>
    </source>
</evidence>
<feature type="modified residue" description="N5-methylglutamine" evidence="6">
    <location>
        <position position="250"/>
    </location>
</feature>
<evidence type="ECO:0000256" key="7">
    <source>
        <dbReference type="NCBIfam" id="TIGR00020"/>
    </source>
</evidence>
<evidence type="ECO:0000256" key="3">
    <source>
        <dbReference type="ARBA" id="ARBA00022481"/>
    </source>
</evidence>
<evidence type="ECO:0000256" key="5">
    <source>
        <dbReference type="ARBA" id="ARBA00022917"/>
    </source>
</evidence>
<name>A0A6J4IWC3_9ACTN</name>
<keyword evidence="3 6" id="KW-0488">Methylation</keyword>
<evidence type="ECO:0000256" key="1">
    <source>
        <dbReference type="ARBA" id="ARBA00002613"/>
    </source>
</evidence>
<dbReference type="PANTHER" id="PTHR43116:SF3">
    <property type="entry name" value="CLASS I PEPTIDE CHAIN RELEASE FACTOR"/>
    <property type="match status" value="1"/>
</dbReference>
<dbReference type="Gene3D" id="1.20.58.410">
    <property type="entry name" value="Release factor"/>
    <property type="match status" value="1"/>
</dbReference>
<evidence type="ECO:0000256" key="2">
    <source>
        <dbReference type="ARBA" id="ARBA00010835"/>
    </source>
</evidence>
<gene>
    <name evidence="6" type="primary">prfB</name>
    <name evidence="10" type="ORF">AVDCRST_MAG76-2801</name>
</gene>
<dbReference type="NCBIfam" id="TIGR00020">
    <property type="entry name" value="prfB"/>
    <property type="match status" value="1"/>
</dbReference>
<comment type="function">
    <text evidence="1 6">Peptide chain release factor 2 directs the termination of translation in response to the peptide chain termination codons UGA and UAA.</text>
</comment>
<evidence type="ECO:0000313" key="10">
    <source>
        <dbReference type="EMBL" id="CAA9260509.1"/>
    </source>
</evidence>
<dbReference type="GO" id="GO:0005737">
    <property type="term" value="C:cytoplasm"/>
    <property type="evidence" value="ECO:0007669"/>
    <property type="project" value="UniProtKB-SubCell"/>
</dbReference>
<evidence type="ECO:0000259" key="9">
    <source>
        <dbReference type="PROSITE" id="PS00745"/>
    </source>
</evidence>
<feature type="coiled-coil region" evidence="8">
    <location>
        <begin position="279"/>
        <end position="311"/>
    </location>
</feature>
<comment type="similarity">
    <text evidence="2 6">Belongs to the prokaryotic/mitochondrial release factor family.</text>
</comment>
<dbReference type="PANTHER" id="PTHR43116">
    <property type="entry name" value="PEPTIDE CHAIN RELEASE FACTOR 2"/>
    <property type="match status" value="1"/>
</dbReference>
<dbReference type="SUPFAM" id="SSF75620">
    <property type="entry name" value="Release factor"/>
    <property type="match status" value="1"/>
</dbReference>
<dbReference type="HAMAP" id="MF_00094">
    <property type="entry name" value="Rel_fac_2"/>
    <property type="match status" value="1"/>
</dbReference>